<dbReference type="GO" id="GO:0030288">
    <property type="term" value="C:outer membrane-bounded periplasmic space"/>
    <property type="evidence" value="ECO:0007669"/>
    <property type="project" value="UniProtKB-ARBA"/>
</dbReference>
<evidence type="ECO:0000256" key="3">
    <source>
        <dbReference type="ARBA" id="ARBA00022448"/>
    </source>
</evidence>
<dbReference type="PROSITE" id="PS01040">
    <property type="entry name" value="SBP_BACTERIAL_5"/>
    <property type="match status" value="1"/>
</dbReference>
<reference evidence="7 8" key="1">
    <citation type="submission" date="2016-02" db="EMBL/GenBank/DDBJ databases">
        <title>Genome sequence of Clostridium thermobutyricum DSM 4928.</title>
        <authorList>
            <person name="Poehlein A."/>
            <person name="Daniel R."/>
        </authorList>
    </citation>
    <scope>NUCLEOTIDE SEQUENCE [LARGE SCALE GENOMIC DNA]</scope>
    <source>
        <strain evidence="7 8">DSM 4928</strain>
    </source>
</reference>
<dbReference type="RefSeq" id="WP_080022745.1">
    <property type="nucleotide sequence ID" value="NZ_LTAY01000037.1"/>
</dbReference>
<evidence type="ECO:0000259" key="6">
    <source>
        <dbReference type="Pfam" id="PF00496"/>
    </source>
</evidence>
<keyword evidence="3" id="KW-0813">Transport</keyword>
<dbReference type="PANTHER" id="PTHR30290">
    <property type="entry name" value="PERIPLASMIC BINDING COMPONENT OF ABC TRANSPORTER"/>
    <property type="match status" value="1"/>
</dbReference>
<evidence type="ECO:0000313" key="8">
    <source>
        <dbReference type="Proteomes" id="UP000191448"/>
    </source>
</evidence>
<gene>
    <name evidence="7" type="primary">oppA</name>
    <name evidence="7" type="ORF">CLTHE_15620</name>
</gene>
<sequence length="556" mass="62551">MKLRKIKSLCTLAITVTICAGIFAGCGGASEGGKDASKPLVYNVGAVIETIDPALNTAVEGSTVIGNAFEGLMRLDENDKAIPGVAESYEISKDQKTYTFKLRKDAKWSDGKPVTAKDFQYAWLRCLNKDTAAEYAYQMFYIDKAKEYNQGKAKAEEVGIKVIDDNTLEVKLHSVTPYFLGLTAFASYMPLREDVVEGNNTWTEKGETYISNGPFQLKEFKMKDSYEFVKNENYWNKDNIKISGITYKMVADENTSYATLQNGEFDVIGNVPSEMIKSGTEEGIVQTFPNLGTYFVCLNVNNNTDKLNSEVKKALQNKDVRNALALAIDRDSIVTKVTKSGQVPSASFTPAGIQDPSGKDFKKNKFDPMDFKGNKEEAKKLLAKAGYPEGKGLPKFEVLYNSEGDGHRKVMEIIQQNWKEIGVQVELKNQEWAVFLNTRNKGDYQIARHGWSADYVDPMTFLDMWVSGEEGNQASWGNNDAHFNNKEYDELIEKAKTEPDQNKRFEYMRKAEDILLDEMPIIPLYDYTKTYGINKNIKGIHASTLGQIYFDRVTIE</sequence>
<dbReference type="Pfam" id="PF00496">
    <property type="entry name" value="SBP_bac_5"/>
    <property type="match status" value="1"/>
</dbReference>
<dbReference type="Proteomes" id="UP000191448">
    <property type="component" value="Unassembled WGS sequence"/>
</dbReference>
<accession>A0A1V4SVD9</accession>
<evidence type="ECO:0000313" key="7">
    <source>
        <dbReference type="EMBL" id="OPX47990.1"/>
    </source>
</evidence>
<dbReference type="EMBL" id="LTAY01000037">
    <property type="protein sequence ID" value="OPX47990.1"/>
    <property type="molecule type" value="Genomic_DNA"/>
</dbReference>
<evidence type="ECO:0000256" key="1">
    <source>
        <dbReference type="ARBA" id="ARBA00004193"/>
    </source>
</evidence>
<dbReference type="AlphaFoldDB" id="A0A1V4SVD9"/>
<dbReference type="GO" id="GO:1904680">
    <property type="term" value="F:peptide transmembrane transporter activity"/>
    <property type="evidence" value="ECO:0007669"/>
    <property type="project" value="TreeGrafter"/>
</dbReference>
<dbReference type="Gene3D" id="3.10.105.10">
    <property type="entry name" value="Dipeptide-binding Protein, Domain 3"/>
    <property type="match status" value="1"/>
</dbReference>
<dbReference type="OrthoDB" id="9801912at2"/>
<organism evidence="7 8">
    <name type="scientific">Clostridium thermobutyricum DSM 4928</name>
    <dbReference type="NCBI Taxonomy" id="1121339"/>
    <lineage>
        <taxon>Bacteria</taxon>
        <taxon>Bacillati</taxon>
        <taxon>Bacillota</taxon>
        <taxon>Clostridia</taxon>
        <taxon>Eubacteriales</taxon>
        <taxon>Clostridiaceae</taxon>
        <taxon>Clostridium</taxon>
    </lineage>
</organism>
<dbReference type="InterPro" id="IPR030678">
    <property type="entry name" value="Peptide/Ni-bd"/>
</dbReference>
<dbReference type="CDD" id="cd08504">
    <property type="entry name" value="PBP2_OppA"/>
    <property type="match status" value="1"/>
</dbReference>
<feature type="domain" description="Solute-binding protein family 5" evidence="6">
    <location>
        <begin position="81"/>
        <end position="472"/>
    </location>
</feature>
<dbReference type="FunFam" id="3.10.105.10:FF:000001">
    <property type="entry name" value="Oligopeptide ABC transporter, oligopeptide-binding protein"/>
    <property type="match status" value="1"/>
</dbReference>
<dbReference type="GO" id="GO:0043190">
    <property type="term" value="C:ATP-binding cassette (ABC) transporter complex"/>
    <property type="evidence" value="ECO:0007669"/>
    <property type="project" value="InterPro"/>
</dbReference>
<dbReference type="FunFam" id="3.90.76.10:FF:000001">
    <property type="entry name" value="Oligopeptide ABC transporter substrate-binding protein"/>
    <property type="match status" value="1"/>
</dbReference>
<feature type="signal peptide" evidence="5">
    <location>
        <begin position="1"/>
        <end position="20"/>
    </location>
</feature>
<proteinExistence type="inferred from homology"/>
<dbReference type="InterPro" id="IPR000914">
    <property type="entry name" value="SBP_5_dom"/>
</dbReference>
<protein>
    <submittedName>
        <fullName evidence="7">Oligopeptide-binding protein OppA</fullName>
    </submittedName>
</protein>
<dbReference type="Gene3D" id="3.90.76.10">
    <property type="entry name" value="Dipeptide-binding Protein, Domain 1"/>
    <property type="match status" value="1"/>
</dbReference>
<feature type="chain" id="PRO_5039589032" evidence="5">
    <location>
        <begin position="21"/>
        <end position="556"/>
    </location>
</feature>
<evidence type="ECO:0000256" key="4">
    <source>
        <dbReference type="ARBA" id="ARBA00022729"/>
    </source>
</evidence>
<keyword evidence="4 5" id="KW-0732">Signal</keyword>
<dbReference type="PANTHER" id="PTHR30290:SF79">
    <property type="entry name" value="DIPEPTIDE-BINDING PROTEIN DPPE"/>
    <property type="match status" value="1"/>
</dbReference>
<comment type="caution">
    <text evidence="7">The sequence shown here is derived from an EMBL/GenBank/DDBJ whole genome shotgun (WGS) entry which is preliminary data.</text>
</comment>
<comment type="subcellular location">
    <subcellularLocation>
        <location evidence="1">Cell membrane</location>
        <topology evidence="1">Lipid-anchor</topology>
    </subcellularLocation>
</comment>
<evidence type="ECO:0000256" key="2">
    <source>
        <dbReference type="ARBA" id="ARBA00005695"/>
    </source>
</evidence>
<dbReference type="GO" id="GO:0015833">
    <property type="term" value="P:peptide transport"/>
    <property type="evidence" value="ECO:0007669"/>
    <property type="project" value="TreeGrafter"/>
</dbReference>
<dbReference type="PROSITE" id="PS51257">
    <property type="entry name" value="PROKAR_LIPOPROTEIN"/>
    <property type="match status" value="1"/>
</dbReference>
<name>A0A1V4SVD9_9CLOT</name>
<dbReference type="InterPro" id="IPR039424">
    <property type="entry name" value="SBP_5"/>
</dbReference>
<dbReference type="SUPFAM" id="SSF53850">
    <property type="entry name" value="Periplasmic binding protein-like II"/>
    <property type="match status" value="1"/>
</dbReference>
<comment type="similarity">
    <text evidence="2">Belongs to the bacterial solute-binding protein 5 family.</text>
</comment>
<evidence type="ECO:0000256" key="5">
    <source>
        <dbReference type="SAM" id="SignalP"/>
    </source>
</evidence>
<dbReference type="InterPro" id="IPR023765">
    <property type="entry name" value="SBP_5_CS"/>
</dbReference>
<dbReference type="Gene3D" id="3.40.190.10">
    <property type="entry name" value="Periplasmic binding protein-like II"/>
    <property type="match status" value="1"/>
</dbReference>
<dbReference type="PIRSF" id="PIRSF002741">
    <property type="entry name" value="MppA"/>
    <property type="match status" value="1"/>
</dbReference>